<evidence type="ECO:0000313" key="4">
    <source>
        <dbReference type="EMBL" id="KAJ0973763.1"/>
    </source>
</evidence>
<dbReference type="EMBL" id="JAGGNH010000004">
    <property type="protein sequence ID" value="KAJ0973763.1"/>
    <property type="molecule type" value="Genomic_DNA"/>
</dbReference>
<dbReference type="Pfam" id="PF13041">
    <property type="entry name" value="PPR_2"/>
    <property type="match status" value="2"/>
</dbReference>
<dbReference type="FunFam" id="1.25.40.10:FF:000184">
    <property type="entry name" value="Pentatricopeptide repeat-containing protein, chloroplastic"/>
    <property type="match status" value="1"/>
</dbReference>
<evidence type="ECO:0000313" key="5">
    <source>
        <dbReference type="Proteomes" id="UP001085076"/>
    </source>
</evidence>
<proteinExistence type="inferred from homology"/>
<dbReference type="Pfam" id="PF20431">
    <property type="entry name" value="E_motif"/>
    <property type="match status" value="1"/>
</dbReference>
<evidence type="ECO:0000256" key="3">
    <source>
        <dbReference type="PROSITE-ProRule" id="PRU00708"/>
    </source>
</evidence>
<organism evidence="4 5">
    <name type="scientific">Dioscorea zingiberensis</name>
    <dbReference type="NCBI Taxonomy" id="325984"/>
    <lineage>
        <taxon>Eukaryota</taxon>
        <taxon>Viridiplantae</taxon>
        <taxon>Streptophyta</taxon>
        <taxon>Embryophyta</taxon>
        <taxon>Tracheophyta</taxon>
        <taxon>Spermatophyta</taxon>
        <taxon>Magnoliopsida</taxon>
        <taxon>Liliopsida</taxon>
        <taxon>Dioscoreales</taxon>
        <taxon>Dioscoreaceae</taxon>
        <taxon>Dioscorea</taxon>
    </lineage>
</organism>
<evidence type="ECO:0000256" key="2">
    <source>
        <dbReference type="ARBA" id="ARBA00022737"/>
    </source>
</evidence>
<keyword evidence="5" id="KW-1185">Reference proteome</keyword>
<reference evidence="4" key="2">
    <citation type="journal article" date="2022" name="Hortic Res">
        <title>The genome of Dioscorea zingiberensis sheds light on the biosynthesis, origin and evolution of the medicinally important diosgenin saponins.</title>
        <authorList>
            <person name="Li Y."/>
            <person name="Tan C."/>
            <person name="Li Z."/>
            <person name="Guo J."/>
            <person name="Li S."/>
            <person name="Chen X."/>
            <person name="Wang C."/>
            <person name="Dai X."/>
            <person name="Yang H."/>
            <person name="Song W."/>
            <person name="Hou L."/>
            <person name="Xu J."/>
            <person name="Tong Z."/>
            <person name="Xu A."/>
            <person name="Yuan X."/>
            <person name="Wang W."/>
            <person name="Yang Q."/>
            <person name="Chen L."/>
            <person name="Sun Z."/>
            <person name="Wang K."/>
            <person name="Pan B."/>
            <person name="Chen J."/>
            <person name="Bao Y."/>
            <person name="Liu F."/>
            <person name="Qi X."/>
            <person name="Gang D.R."/>
            <person name="Wen J."/>
            <person name="Li J."/>
        </authorList>
    </citation>
    <scope>NUCLEOTIDE SEQUENCE</scope>
    <source>
        <strain evidence="4">Dzin_1.0</strain>
    </source>
</reference>
<dbReference type="OrthoDB" id="185373at2759"/>
<dbReference type="GO" id="GO:0003723">
    <property type="term" value="F:RNA binding"/>
    <property type="evidence" value="ECO:0007669"/>
    <property type="project" value="InterPro"/>
</dbReference>
<evidence type="ECO:0000256" key="1">
    <source>
        <dbReference type="ARBA" id="ARBA00006643"/>
    </source>
</evidence>
<dbReference type="NCBIfam" id="TIGR00756">
    <property type="entry name" value="PPR"/>
    <property type="match status" value="7"/>
</dbReference>
<dbReference type="AlphaFoldDB" id="A0A9D5CJP5"/>
<reference evidence="4" key="1">
    <citation type="submission" date="2021-03" db="EMBL/GenBank/DDBJ databases">
        <authorList>
            <person name="Li Z."/>
            <person name="Yang C."/>
        </authorList>
    </citation>
    <scope>NUCLEOTIDE SEQUENCE</scope>
    <source>
        <strain evidence="4">Dzin_1.0</strain>
        <tissue evidence="4">Leaf</tissue>
    </source>
</reference>
<dbReference type="InterPro" id="IPR011990">
    <property type="entry name" value="TPR-like_helical_dom_sf"/>
</dbReference>
<gene>
    <name evidence="4" type="ORF">J5N97_015728</name>
</gene>
<dbReference type="InterPro" id="IPR046960">
    <property type="entry name" value="PPR_At4g14850-like_plant"/>
</dbReference>
<dbReference type="PANTHER" id="PTHR47926">
    <property type="entry name" value="PENTATRICOPEPTIDE REPEAT-CONTAINING PROTEIN"/>
    <property type="match status" value="1"/>
</dbReference>
<dbReference type="PROSITE" id="PS51375">
    <property type="entry name" value="PPR"/>
    <property type="match status" value="6"/>
</dbReference>
<feature type="repeat" description="PPR" evidence="3">
    <location>
        <begin position="270"/>
        <end position="304"/>
    </location>
</feature>
<sequence>MAESVSLLSLRRHFEHSLSENRRNPHHLKQLHSQILKFNLHQDPFLAPKLISSYSHCHLLPLAINVFNQVQQPNSLLFNTIIREYGHHSQPSDAFLTFLQMRKEGVFPDSFTFPFLLKACSGRSVLFWVKMMHAQIVKLGFLSDIFVRNSLIDSYSKAGDCGLDFAKRVFGEMPERDVVSWNSMVAGLVRAGELMEAREVFDQMPDRDIVSWNSMLDGYVKAGEMDKAFDLFERMPERNVVSWCSLVSGYCRSGDMDMARMLFDKMPTKNLVSWTVMVSGYAEKGLSREASCLFRQMVEAGLEADEVTIVSILAACTESGLIGFGKMVHAYVEGTEFKFTTRVCNALVDMYAKCGDANKAWGVFEGMKERNLVSWNSMIQGLAMNGLDEQALNLYSGMKSEGFTPDGVTFVGVLCACTHIGLIEVGRRYFESMKNDYNIAPQIEHYGCMIDLLGRAGLLEDAFDLAKSMPFESNAIIWGTLLCACRKHNNVDLAEEAVKQLIQFEPSEAGNHAILSNIHASASRWVDFTKAPLKKLASENEFMETDISHSQPERISRIVLQLGQHLKQAVHVP</sequence>
<dbReference type="Pfam" id="PF01535">
    <property type="entry name" value="PPR"/>
    <property type="match status" value="6"/>
</dbReference>
<keyword evidence="2" id="KW-0677">Repeat</keyword>
<comment type="caution">
    <text evidence="4">The sequence shown here is derived from an EMBL/GenBank/DDBJ whole genome shotgun (WGS) entry which is preliminary data.</text>
</comment>
<dbReference type="FunFam" id="1.25.40.10:FF:000333">
    <property type="entry name" value="Pentatricopeptide repeat-containing protein"/>
    <property type="match status" value="1"/>
</dbReference>
<evidence type="ECO:0008006" key="6">
    <source>
        <dbReference type="Google" id="ProtNLM"/>
    </source>
</evidence>
<protein>
    <recommendedName>
        <fullName evidence="6">Chlororespiratory reduction 4</fullName>
    </recommendedName>
</protein>
<dbReference type="InterPro" id="IPR046848">
    <property type="entry name" value="E_motif"/>
</dbReference>
<dbReference type="GO" id="GO:0009451">
    <property type="term" value="P:RNA modification"/>
    <property type="evidence" value="ECO:0007669"/>
    <property type="project" value="InterPro"/>
</dbReference>
<feature type="repeat" description="PPR" evidence="3">
    <location>
        <begin position="340"/>
        <end position="370"/>
    </location>
</feature>
<dbReference type="FunFam" id="1.25.40.10:FF:000125">
    <property type="entry name" value="Pentatricopeptide repeat-containing protein"/>
    <property type="match status" value="1"/>
</dbReference>
<feature type="repeat" description="PPR" evidence="3">
    <location>
        <begin position="371"/>
        <end position="405"/>
    </location>
</feature>
<feature type="repeat" description="PPR" evidence="3">
    <location>
        <begin position="208"/>
        <end position="242"/>
    </location>
</feature>
<dbReference type="Proteomes" id="UP001085076">
    <property type="component" value="Miscellaneous, Linkage group lg04"/>
</dbReference>
<dbReference type="InterPro" id="IPR002885">
    <property type="entry name" value="PPR_rpt"/>
</dbReference>
<dbReference type="PANTHER" id="PTHR47926:SF413">
    <property type="entry name" value="REPEAT (TPR)-LIKE SUPERFAMILY PROTEIN, PUTATIVE-RELATED"/>
    <property type="match status" value="1"/>
</dbReference>
<feature type="repeat" description="PPR" evidence="3">
    <location>
        <begin position="177"/>
        <end position="207"/>
    </location>
</feature>
<name>A0A9D5CJP5_9LILI</name>
<feature type="repeat" description="PPR" evidence="3">
    <location>
        <begin position="74"/>
        <end position="108"/>
    </location>
</feature>
<accession>A0A9D5CJP5</accession>
<comment type="similarity">
    <text evidence="1">Belongs to the PPR family. PCMP-H subfamily.</text>
</comment>
<dbReference type="Gene3D" id="1.25.40.10">
    <property type="entry name" value="Tetratricopeptide repeat domain"/>
    <property type="match status" value="5"/>
</dbReference>
<dbReference type="GO" id="GO:0048731">
    <property type="term" value="P:system development"/>
    <property type="evidence" value="ECO:0007669"/>
    <property type="project" value="UniProtKB-ARBA"/>
</dbReference>